<dbReference type="Proteomes" id="UP001218218">
    <property type="component" value="Unassembled WGS sequence"/>
</dbReference>
<dbReference type="Pfam" id="PF00106">
    <property type="entry name" value="adh_short"/>
    <property type="match status" value="1"/>
</dbReference>
<comment type="caution">
    <text evidence="3">The sequence shown here is derived from an EMBL/GenBank/DDBJ whole genome shotgun (WGS) entry which is preliminary data.</text>
</comment>
<keyword evidence="4" id="KW-1185">Reference proteome</keyword>
<reference evidence="3" key="1">
    <citation type="submission" date="2023-03" db="EMBL/GenBank/DDBJ databases">
        <title>Massive genome expansion in bonnet fungi (Mycena s.s.) driven by repeated elements and novel gene families across ecological guilds.</title>
        <authorList>
            <consortium name="Lawrence Berkeley National Laboratory"/>
            <person name="Harder C.B."/>
            <person name="Miyauchi S."/>
            <person name="Viragh M."/>
            <person name="Kuo A."/>
            <person name="Thoen E."/>
            <person name="Andreopoulos B."/>
            <person name="Lu D."/>
            <person name="Skrede I."/>
            <person name="Drula E."/>
            <person name="Henrissat B."/>
            <person name="Morin E."/>
            <person name="Kohler A."/>
            <person name="Barry K."/>
            <person name="LaButti K."/>
            <person name="Morin E."/>
            <person name="Salamov A."/>
            <person name="Lipzen A."/>
            <person name="Mereny Z."/>
            <person name="Hegedus B."/>
            <person name="Baldrian P."/>
            <person name="Stursova M."/>
            <person name="Weitz H."/>
            <person name="Taylor A."/>
            <person name="Grigoriev I.V."/>
            <person name="Nagy L.G."/>
            <person name="Martin F."/>
            <person name="Kauserud H."/>
        </authorList>
    </citation>
    <scope>NUCLEOTIDE SEQUENCE</scope>
    <source>
        <strain evidence="3">CBHHK002</strain>
    </source>
</reference>
<protein>
    <submittedName>
        <fullName evidence="3">Uncharacterized protein</fullName>
    </submittedName>
</protein>
<organism evidence="3 4">
    <name type="scientific">Mycena albidolilacea</name>
    <dbReference type="NCBI Taxonomy" id="1033008"/>
    <lineage>
        <taxon>Eukaryota</taxon>
        <taxon>Fungi</taxon>
        <taxon>Dikarya</taxon>
        <taxon>Basidiomycota</taxon>
        <taxon>Agaricomycotina</taxon>
        <taxon>Agaricomycetes</taxon>
        <taxon>Agaricomycetidae</taxon>
        <taxon>Agaricales</taxon>
        <taxon>Marasmiineae</taxon>
        <taxon>Mycenaceae</taxon>
        <taxon>Mycena</taxon>
    </lineage>
</organism>
<dbReference type="PANTHER" id="PTHR24320:SF283">
    <property type="entry name" value="RETINOL DEHYDROGENASE 11"/>
    <property type="match status" value="1"/>
</dbReference>
<dbReference type="AlphaFoldDB" id="A0AAD6ZLC5"/>
<evidence type="ECO:0000313" key="3">
    <source>
        <dbReference type="EMBL" id="KAJ7328042.1"/>
    </source>
</evidence>
<evidence type="ECO:0000256" key="2">
    <source>
        <dbReference type="ARBA" id="ARBA00023002"/>
    </source>
</evidence>
<evidence type="ECO:0000256" key="1">
    <source>
        <dbReference type="ARBA" id="ARBA00006484"/>
    </source>
</evidence>
<keyword evidence="2" id="KW-0560">Oxidoreductase</keyword>
<dbReference type="PANTHER" id="PTHR24320">
    <property type="entry name" value="RETINOL DEHYDROGENASE"/>
    <property type="match status" value="1"/>
</dbReference>
<comment type="similarity">
    <text evidence="1">Belongs to the short-chain dehydrogenases/reductases (SDR) family.</text>
</comment>
<accession>A0AAD6ZLC5</accession>
<dbReference type="InterPro" id="IPR036291">
    <property type="entry name" value="NAD(P)-bd_dom_sf"/>
</dbReference>
<gene>
    <name evidence="3" type="ORF">DFH08DRAFT_1084631</name>
</gene>
<dbReference type="InterPro" id="IPR002347">
    <property type="entry name" value="SDR_fam"/>
</dbReference>
<evidence type="ECO:0000313" key="4">
    <source>
        <dbReference type="Proteomes" id="UP001218218"/>
    </source>
</evidence>
<dbReference type="EMBL" id="JARIHO010000040">
    <property type="protein sequence ID" value="KAJ7328042.1"/>
    <property type="molecule type" value="Genomic_DNA"/>
</dbReference>
<name>A0AAD6ZLC5_9AGAR</name>
<dbReference type="SUPFAM" id="SSF51735">
    <property type="entry name" value="NAD(P)-binding Rossmann-fold domains"/>
    <property type="match status" value="1"/>
</dbReference>
<proteinExistence type="inferred from homology"/>
<dbReference type="GO" id="GO:0016491">
    <property type="term" value="F:oxidoreductase activity"/>
    <property type="evidence" value="ECO:0007669"/>
    <property type="project" value="UniProtKB-KW"/>
</dbReference>
<sequence>MSTPTFSHSSTADEVAAAFAGEIRGKNVLITGTSLNGLGFETARSVAKFGAGLVIITGRTRERLVLAEDALRAEIPGANIRALVLDLASLESVRTAAAEVNAYPEHIDILINNAASSIAPFRLTPDGFEHQIATDHLGPFLLTGLLLPKLRAAPHPHTPRVVYVASGAHAWCAGVDLRAIEHPREGEREYNGMQAYARAKSANILTAKELTRRARGRVLGFSVTPGAVKTNFGENDETRAELMRLGIITADGTPTSGVTFDWKTPPQGAATIIAAGFDPALTATPGCYLADSVQNDQRVAPHSNDLVMAEKLWELSERLVELTYAF</sequence>
<dbReference type="Gene3D" id="3.40.50.720">
    <property type="entry name" value="NAD(P)-binding Rossmann-like Domain"/>
    <property type="match status" value="1"/>
</dbReference>